<proteinExistence type="predicted"/>
<reference evidence="1" key="1">
    <citation type="submission" date="2014-09" db="EMBL/GenBank/DDBJ databases">
        <authorList>
            <person name="Magalhaes I.L.F."/>
            <person name="Oliveira U."/>
            <person name="Santos F.R."/>
            <person name="Vidigal T.H.D.A."/>
            <person name="Brescovit A.D."/>
            <person name="Santos A.J."/>
        </authorList>
    </citation>
    <scope>NUCLEOTIDE SEQUENCE</scope>
    <source>
        <tissue evidence="1">Shoot tissue taken approximately 20 cm above the soil surface</tissue>
    </source>
</reference>
<organism evidence="1">
    <name type="scientific">Arundo donax</name>
    <name type="common">Giant reed</name>
    <name type="synonym">Donax arundinaceus</name>
    <dbReference type="NCBI Taxonomy" id="35708"/>
    <lineage>
        <taxon>Eukaryota</taxon>
        <taxon>Viridiplantae</taxon>
        <taxon>Streptophyta</taxon>
        <taxon>Embryophyta</taxon>
        <taxon>Tracheophyta</taxon>
        <taxon>Spermatophyta</taxon>
        <taxon>Magnoliopsida</taxon>
        <taxon>Liliopsida</taxon>
        <taxon>Poales</taxon>
        <taxon>Poaceae</taxon>
        <taxon>PACMAD clade</taxon>
        <taxon>Arundinoideae</taxon>
        <taxon>Arundineae</taxon>
        <taxon>Arundo</taxon>
    </lineage>
</organism>
<reference evidence="1" key="2">
    <citation type="journal article" date="2015" name="Data Brief">
        <title>Shoot transcriptome of the giant reed, Arundo donax.</title>
        <authorList>
            <person name="Barrero R.A."/>
            <person name="Guerrero F.D."/>
            <person name="Moolhuijzen P."/>
            <person name="Goolsby J.A."/>
            <person name="Tidwell J."/>
            <person name="Bellgard S.E."/>
            <person name="Bellgard M.I."/>
        </authorList>
    </citation>
    <scope>NUCLEOTIDE SEQUENCE</scope>
    <source>
        <tissue evidence="1">Shoot tissue taken approximately 20 cm above the soil surface</tissue>
    </source>
</reference>
<name>A0A0A8YCV9_ARUDO</name>
<evidence type="ECO:0000313" key="1">
    <source>
        <dbReference type="EMBL" id="JAD23400.1"/>
    </source>
</evidence>
<sequence>MIGGTLTRNINHIFIHISSLCPNLQDSGKCSFLNHEMNNQQHYQTA</sequence>
<accession>A0A0A8YCV9</accession>
<protein>
    <submittedName>
        <fullName evidence="1">Uncharacterized protein</fullName>
    </submittedName>
</protein>
<dbReference type="AlphaFoldDB" id="A0A0A8YCV9"/>
<dbReference type="EMBL" id="GBRH01274495">
    <property type="protein sequence ID" value="JAD23400.1"/>
    <property type="molecule type" value="Transcribed_RNA"/>
</dbReference>